<reference evidence="1" key="1">
    <citation type="submission" date="2020-06" db="EMBL/GenBank/DDBJ databases">
        <authorList>
            <person name="Li T."/>
            <person name="Hu X."/>
            <person name="Zhang T."/>
            <person name="Song X."/>
            <person name="Zhang H."/>
            <person name="Dai N."/>
            <person name="Sheng W."/>
            <person name="Hou X."/>
            <person name="Wei L."/>
        </authorList>
    </citation>
    <scope>NUCLEOTIDE SEQUENCE</scope>
    <source>
        <strain evidence="1">KEN1</strain>
        <tissue evidence="1">Leaf</tissue>
    </source>
</reference>
<proteinExistence type="predicted"/>
<name>A0AAW2XER8_9LAMI</name>
<accession>A0AAW2XER8</accession>
<evidence type="ECO:0000313" key="1">
    <source>
        <dbReference type="EMBL" id="KAL0452569.1"/>
    </source>
</evidence>
<organism evidence="1">
    <name type="scientific">Sesamum latifolium</name>
    <dbReference type="NCBI Taxonomy" id="2727402"/>
    <lineage>
        <taxon>Eukaryota</taxon>
        <taxon>Viridiplantae</taxon>
        <taxon>Streptophyta</taxon>
        <taxon>Embryophyta</taxon>
        <taxon>Tracheophyta</taxon>
        <taxon>Spermatophyta</taxon>
        <taxon>Magnoliopsida</taxon>
        <taxon>eudicotyledons</taxon>
        <taxon>Gunneridae</taxon>
        <taxon>Pentapetalae</taxon>
        <taxon>asterids</taxon>
        <taxon>lamiids</taxon>
        <taxon>Lamiales</taxon>
        <taxon>Pedaliaceae</taxon>
        <taxon>Sesamum</taxon>
    </lineage>
</organism>
<protein>
    <submittedName>
        <fullName evidence="1">NAC domain-containing protein 7</fullName>
    </submittedName>
</protein>
<sequence length="99" mass="11196">MQSSSVHQTLDHNFQTVLRNNSTSDHQLDDQVTTDWRVLDKFVASQLSQEEIAKEISSDAYPGSEDHSNMIVRNLDKQEILGQENASTSSSSCQIDLWK</sequence>
<reference evidence="1" key="2">
    <citation type="journal article" date="2024" name="Plant">
        <title>Genomic evolution and insights into agronomic trait innovations of Sesamum species.</title>
        <authorList>
            <person name="Miao H."/>
            <person name="Wang L."/>
            <person name="Qu L."/>
            <person name="Liu H."/>
            <person name="Sun Y."/>
            <person name="Le M."/>
            <person name="Wang Q."/>
            <person name="Wei S."/>
            <person name="Zheng Y."/>
            <person name="Lin W."/>
            <person name="Duan Y."/>
            <person name="Cao H."/>
            <person name="Xiong S."/>
            <person name="Wang X."/>
            <person name="Wei L."/>
            <person name="Li C."/>
            <person name="Ma Q."/>
            <person name="Ju M."/>
            <person name="Zhao R."/>
            <person name="Li G."/>
            <person name="Mu C."/>
            <person name="Tian Q."/>
            <person name="Mei H."/>
            <person name="Zhang T."/>
            <person name="Gao T."/>
            <person name="Zhang H."/>
        </authorList>
    </citation>
    <scope>NUCLEOTIDE SEQUENCE</scope>
    <source>
        <strain evidence="1">KEN1</strain>
    </source>
</reference>
<comment type="caution">
    <text evidence="1">The sequence shown here is derived from an EMBL/GenBank/DDBJ whole genome shotgun (WGS) entry which is preliminary data.</text>
</comment>
<gene>
    <name evidence="1" type="ORF">Slati_1235000</name>
</gene>
<dbReference type="AlphaFoldDB" id="A0AAW2XER8"/>
<dbReference type="EMBL" id="JACGWN010000004">
    <property type="protein sequence ID" value="KAL0452569.1"/>
    <property type="molecule type" value="Genomic_DNA"/>
</dbReference>